<dbReference type="SMART" id="SM00388">
    <property type="entry name" value="HisKA"/>
    <property type="match status" value="1"/>
</dbReference>
<protein>
    <recommendedName>
        <fullName evidence="2">histidine kinase</fullName>
        <ecNumber evidence="2">2.7.13.3</ecNumber>
    </recommendedName>
</protein>
<dbReference type="SUPFAM" id="SSF55874">
    <property type="entry name" value="ATPase domain of HSP90 chaperone/DNA topoisomerase II/histidine kinase"/>
    <property type="match status" value="1"/>
</dbReference>
<dbReference type="PROSITE" id="PS50109">
    <property type="entry name" value="HIS_KIN"/>
    <property type="match status" value="1"/>
</dbReference>
<dbReference type="InterPro" id="IPR004358">
    <property type="entry name" value="Sig_transdc_His_kin-like_C"/>
</dbReference>
<evidence type="ECO:0000256" key="3">
    <source>
        <dbReference type="ARBA" id="ARBA00022553"/>
    </source>
</evidence>
<dbReference type="Pfam" id="PF02518">
    <property type="entry name" value="HATPase_c"/>
    <property type="match status" value="1"/>
</dbReference>
<reference evidence="12" key="1">
    <citation type="submission" date="2022-11" db="EMBL/GenBank/DDBJ databases">
        <title>Parathalassolutuus dongxingensis gen. nov., sp. nov., a novel member of family Oceanospirillaceae isolated from a coastal shrimp pond in Guangxi, China.</title>
        <authorList>
            <person name="Chen H."/>
        </authorList>
    </citation>
    <scope>NUCLEOTIDE SEQUENCE</scope>
    <source>
        <strain evidence="12">G-43</strain>
    </source>
</reference>
<organism evidence="12 13">
    <name type="scientific">Parathalassolituus penaei</name>
    <dbReference type="NCBI Taxonomy" id="2997323"/>
    <lineage>
        <taxon>Bacteria</taxon>
        <taxon>Pseudomonadati</taxon>
        <taxon>Pseudomonadota</taxon>
        <taxon>Gammaproteobacteria</taxon>
        <taxon>Oceanospirillales</taxon>
        <taxon>Oceanospirillaceae</taxon>
        <taxon>Parathalassolituus</taxon>
    </lineage>
</organism>
<accession>A0A9X3EDT6</accession>
<dbReference type="RefSeq" id="WP_283173086.1">
    <property type="nucleotide sequence ID" value="NZ_JAPNOA010000019.1"/>
</dbReference>
<dbReference type="SMART" id="SM00387">
    <property type="entry name" value="HATPase_c"/>
    <property type="match status" value="1"/>
</dbReference>
<dbReference type="SUPFAM" id="SSF55785">
    <property type="entry name" value="PYP-like sensor domain (PAS domain)"/>
    <property type="match status" value="1"/>
</dbReference>
<dbReference type="GO" id="GO:0000155">
    <property type="term" value="F:phosphorelay sensor kinase activity"/>
    <property type="evidence" value="ECO:0007669"/>
    <property type="project" value="InterPro"/>
</dbReference>
<comment type="caution">
    <text evidence="12">The sequence shown here is derived from an EMBL/GenBank/DDBJ whole genome shotgun (WGS) entry which is preliminary data.</text>
</comment>
<dbReference type="EC" id="2.7.13.3" evidence="2"/>
<dbReference type="PANTHER" id="PTHR43065:SF42">
    <property type="entry name" value="TWO-COMPONENT SENSOR PPRA"/>
    <property type="match status" value="1"/>
</dbReference>
<gene>
    <name evidence="12" type="ORF">OUO13_06705</name>
</gene>
<keyword evidence="3" id="KW-0597">Phosphoprotein</keyword>
<dbReference type="Gene3D" id="3.30.565.10">
    <property type="entry name" value="Histidine kinase-like ATPase, C-terminal domain"/>
    <property type="match status" value="1"/>
</dbReference>
<dbReference type="Proteomes" id="UP001150830">
    <property type="component" value="Unassembled WGS sequence"/>
</dbReference>
<dbReference type="SMART" id="SM00091">
    <property type="entry name" value="PAS"/>
    <property type="match status" value="1"/>
</dbReference>
<evidence type="ECO:0000256" key="9">
    <source>
        <dbReference type="SAM" id="Coils"/>
    </source>
</evidence>
<evidence type="ECO:0000256" key="2">
    <source>
        <dbReference type="ARBA" id="ARBA00012438"/>
    </source>
</evidence>
<dbReference type="EMBL" id="JAPNOA010000019">
    <property type="protein sequence ID" value="MCY0964870.1"/>
    <property type="molecule type" value="Genomic_DNA"/>
</dbReference>
<dbReference type="InterPro" id="IPR036890">
    <property type="entry name" value="HATPase_C_sf"/>
</dbReference>
<evidence type="ECO:0000313" key="13">
    <source>
        <dbReference type="Proteomes" id="UP001150830"/>
    </source>
</evidence>
<sequence length="457" mass="50101">MTPTEQPDNHLPAPRSGDEAWLSVIQKMDEAYADLVDYQVQVEEQNAQLEEARTFFDSVLAAMSDVLIACDHEGRIQQVNRACEELIGRPASELLGLSLIQLCEQRSQQILRSCLSRVRHEPVRDQEITILGVSGPVPLALNCSPRFNQRGRLIGVVVAGRLLGELQTAFKELNAAHAELKLAQDRLVQSEKMASLGRLVAGVAHELNNPISFVYGNMHALQRYTTRLVEYFEAVQSGASREALQELRARLRLDKAIADLDSLVEGTLEGADRVREIVNDLRQFSSTQRSEKLPYDLVHVAQSALHWILKEHPRVQVVRELPVSLAGLGHAGQIHQVVVNLIQNAVDAIRQQSEPCLTLRAGIQGDHRNGVLWLEVEDNGPGISPQDLPHLFEPFFTTKPPGQGTGLGLSISYGIVGEHGGSLTITNSERGGALARLALPVHPPVAVASTGENDEQG</sequence>
<evidence type="ECO:0000313" key="12">
    <source>
        <dbReference type="EMBL" id="MCY0964870.1"/>
    </source>
</evidence>
<dbReference type="InterPro" id="IPR013767">
    <property type="entry name" value="PAS_fold"/>
</dbReference>
<name>A0A9X3EDT6_9GAMM</name>
<keyword evidence="8" id="KW-0902">Two-component regulatory system</keyword>
<keyword evidence="6" id="KW-0418">Kinase</keyword>
<evidence type="ECO:0000259" key="10">
    <source>
        <dbReference type="PROSITE" id="PS50109"/>
    </source>
</evidence>
<feature type="domain" description="PAS" evidence="11">
    <location>
        <begin position="52"/>
        <end position="122"/>
    </location>
</feature>
<evidence type="ECO:0000256" key="8">
    <source>
        <dbReference type="ARBA" id="ARBA00023012"/>
    </source>
</evidence>
<dbReference type="InterPro" id="IPR000014">
    <property type="entry name" value="PAS"/>
</dbReference>
<dbReference type="Gene3D" id="1.10.287.130">
    <property type="match status" value="1"/>
</dbReference>
<dbReference type="GO" id="GO:0006355">
    <property type="term" value="P:regulation of DNA-templated transcription"/>
    <property type="evidence" value="ECO:0007669"/>
    <property type="project" value="InterPro"/>
</dbReference>
<keyword evidence="5" id="KW-0547">Nucleotide-binding</keyword>
<dbReference type="NCBIfam" id="TIGR00229">
    <property type="entry name" value="sensory_box"/>
    <property type="match status" value="1"/>
</dbReference>
<comment type="catalytic activity">
    <reaction evidence="1">
        <text>ATP + protein L-histidine = ADP + protein N-phospho-L-histidine.</text>
        <dbReference type="EC" id="2.7.13.3"/>
    </reaction>
</comment>
<dbReference type="SUPFAM" id="SSF47384">
    <property type="entry name" value="Homodimeric domain of signal transducing histidine kinase"/>
    <property type="match status" value="1"/>
</dbReference>
<dbReference type="InterPro" id="IPR003661">
    <property type="entry name" value="HisK_dim/P_dom"/>
</dbReference>
<keyword evidence="7 12" id="KW-0067">ATP-binding</keyword>
<evidence type="ECO:0000259" key="11">
    <source>
        <dbReference type="PROSITE" id="PS50112"/>
    </source>
</evidence>
<dbReference type="Gene3D" id="3.30.450.20">
    <property type="entry name" value="PAS domain"/>
    <property type="match status" value="1"/>
</dbReference>
<dbReference type="InterPro" id="IPR035965">
    <property type="entry name" value="PAS-like_dom_sf"/>
</dbReference>
<keyword evidence="9" id="KW-0175">Coiled coil</keyword>
<keyword evidence="13" id="KW-1185">Reference proteome</keyword>
<dbReference type="Pfam" id="PF00989">
    <property type="entry name" value="PAS"/>
    <property type="match status" value="1"/>
</dbReference>
<dbReference type="InterPro" id="IPR003594">
    <property type="entry name" value="HATPase_dom"/>
</dbReference>
<dbReference type="CDD" id="cd00130">
    <property type="entry name" value="PAS"/>
    <property type="match status" value="1"/>
</dbReference>
<dbReference type="PRINTS" id="PR00344">
    <property type="entry name" value="BCTRLSENSOR"/>
</dbReference>
<dbReference type="AlphaFoldDB" id="A0A9X3EDT6"/>
<feature type="domain" description="Histidine kinase" evidence="10">
    <location>
        <begin position="202"/>
        <end position="443"/>
    </location>
</feature>
<feature type="coiled-coil region" evidence="9">
    <location>
        <begin position="166"/>
        <end position="193"/>
    </location>
</feature>
<dbReference type="InterPro" id="IPR036097">
    <property type="entry name" value="HisK_dim/P_sf"/>
</dbReference>
<evidence type="ECO:0000256" key="5">
    <source>
        <dbReference type="ARBA" id="ARBA00022741"/>
    </source>
</evidence>
<keyword evidence="4" id="KW-0808">Transferase</keyword>
<dbReference type="Pfam" id="PF00512">
    <property type="entry name" value="HisKA"/>
    <property type="match status" value="1"/>
</dbReference>
<dbReference type="InterPro" id="IPR005467">
    <property type="entry name" value="His_kinase_dom"/>
</dbReference>
<dbReference type="GO" id="GO:0005524">
    <property type="term" value="F:ATP binding"/>
    <property type="evidence" value="ECO:0007669"/>
    <property type="project" value="UniProtKB-KW"/>
</dbReference>
<evidence type="ECO:0000256" key="1">
    <source>
        <dbReference type="ARBA" id="ARBA00000085"/>
    </source>
</evidence>
<evidence type="ECO:0000256" key="4">
    <source>
        <dbReference type="ARBA" id="ARBA00022679"/>
    </source>
</evidence>
<evidence type="ECO:0000256" key="6">
    <source>
        <dbReference type="ARBA" id="ARBA00022777"/>
    </source>
</evidence>
<evidence type="ECO:0000256" key="7">
    <source>
        <dbReference type="ARBA" id="ARBA00022840"/>
    </source>
</evidence>
<dbReference type="PANTHER" id="PTHR43065">
    <property type="entry name" value="SENSOR HISTIDINE KINASE"/>
    <property type="match status" value="1"/>
</dbReference>
<proteinExistence type="predicted"/>
<dbReference type="PROSITE" id="PS50112">
    <property type="entry name" value="PAS"/>
    <property type="match status" value="1"/>
</dbReference>
<dbReference type="CDD" id="cd00082">
    <property type="entry name" value="HisKA"/>
    <property type="match status" value="1"/>
</dbReference>